<reference evidence="2 3" key="1">
    <citation type="journal article" date="2013" name="Nature">
        <title>The genomes of four tapeworm species reveal adaptations to parasitism.</title>
        <authorList>
            <person name="Tsai I.J."/>
            <person name="Zarowiecki M."/>
            <person name="Holroyd N."/>
            <person name="Garciarrubio A."/>
            <person name="Sanchez-Flores A."/>
            <person name="Brooks K.L."/>
            <person name="Tracey A."/>
            <person name="Bobes R.J."/>
            <person name="Fragoso G."/>
            <person name="Sciutto E."/>
            <person name="Aslett M."/>
            <person name="Beasley H."/>
            <person name="Bennett H.M."/>
            <person name="Cai J."/>
            <person name="Camicia F."/>
            <person name="Clark R."/>
            <person name="Cucher M."/>
            <person name="De Silva N."/>
            <person name="Day T.A."/>
            <person name="Deplazes P."/>
            <person name="Estrada K."/>
            <person name="Fernandez C."/>
            <person name="Holland P.W."/>
            <person name="Hou J."/>
            <person name="Hu S."/>
            <person name="Huckvale T."/>
            <person name="Hung S.S."/>
            <person name="Kamenetzky L."/>
            <person name="Keane J.A."/>
            <person name="Kiss F."/>
            <person name="Koziol U."/>
            <person name="Lambert O."/>
            <person name="Liu K."/>
            <person name="Luo X."/>
            <person name="Luo Y."/>
            <person name="Macchiaroli N."/>
            <person name="Nichol S."/>
            <person name="Paps J."/>
            <person name="Parkinson J."/>
            <person name="Pouchkina-Stantcheva N."/>
            <person name="Riddiford N."/>
            <person name="Rosenzvit M."/>
            <person name="Salinas G."/>
            <person name="Wasmuth J.D."/>
            <person name="Zamanian M."/>
            <person name="Zheng Y."/>
            <person name="Cai X."/>
            <person name="Soberon X."/>
            <person name="Olson P.D."/>
            <person name="Laclette J.P."/>
            <person name="Brehm K."/>
            <person name="Berriman M."/>
            <person name="Garciarrubio A."/>
            <person name="Bobes R.J."/>
            <person name="Fragoso G."/>
            <person name="Sanchez-Flores A."/>
            <person name="Estrada K."/>
            <person name="Cevallos M.A."/>
            <person name="Morett E."/>
            <person name="Gonzalez V."/>
            <person name="Portillo T."/>
            <person name="Ochoa-Leyva A."/>
            <person name="Jose M.V."/>
            <person name="Sciutto E."/>
            <person name="Landa A."/>
            <person name="Jimenez L."/>
            <person name="Valdes V."/>
            <person name="Carrero J.C."/>
            <person name="Larralde C."/>
            <person name="Morales-Montor J."/>
            <person name="Limon-Lason J."/>
            <person name="Soberon X."/>
            <person name="Laclette J.P."/>
        </authorList>
    </citation>
    <scope>NUCLEOTIDE SEQUENCE [LARGE SCALE GENOMIC DNA]</scope>
</reference>
<protein>
    <submittedName>
        <fullName evidence="2 4">Uncharacterized protein</fullName>
    </submittedName>
</protein>
<name>A0A068WXQ8_ECHGR</name>
<evidence type="ECO:0000313" key="2">
    <source>
        <dbReference type="EMBL" id="CDS22444.1"/>
    </source>
</evidence>
<gene>
    <name evidence="2" type="ORF">EgrG_002031300</name>
</gene>
<dbReference type="WBParaSite" id="EgrG_002031300">
    <property type="protein sequence ID" value="EgrG_002031300"/>
    <property type="gene ID" value="EgrG_002031300"/>
</dbReference>
<dbReference type="EMBL" id="LK028586">
    <property type="protein sequence ID" value="CDS22444.1"/>
    <property type="molecule type" value="Genomic_DNA"/>
</dbReference>
<evidence type="ECO:0000313" key="4">
    <source>
        <dbReference type="WBParaSite" id="EgrG_002031300"/>
    </source>
</evidence>
<evidence type="ECO:0000256" key="1">
    <source>
        <dbReference type="SAM" id="MobiDB-lite"/>
    </source>
</evidence>
<evidence type="ECO:0000313" key="3">
    <source>
        <dbReference type="Proteomes" id="UP000492820"/>
    </source>
</evidence>
<feature type="region of interest" description="Disordered" evidence="1">
    <location>
        <begin position="1"/>
        <end position="20"/>
    </location>
</feature>
<dbReference type="Proteomes" id="UP000492820">
    <property type="component" value="Unassembled WGS sequence"/>
</dbReference>
<dbReference type="AlphaFoldDB" id="A0A068WXQ8"/>
<reference evidence="2" key="2">
    <citation type="submission" date="2014-06" db="EMBL/GenBank/DDBJ databases">
        <authorList>
            <person name="Aslett M."/>
        </authorList>
    </citation>
    <scope>NUCLEOTIDE SEQUENCE</scope>
</reference>
<proteinExistence type="predicted"/>
<reference evidence="4" key="3">
    <citation type="submission" date="2020-10" db="UniProtKB">
        <authorList>
            <consortium name="WormBaseParasite"/>
        </authorList>
    </citation>
    <scope>IDENTIFICATION</scope>
</reference>
<organism evidence="2">
    <name type="scientific">Echinococcus granulosus</name>
    <name type="common">Hydatid tapeworm</name>
    <dbReference type="NCBI Taxonomy" id="6210"/>
    <lineage>
        <taxon>Eukaryota</taxon>
        <taxon>Metazoa</taxon>
        <taxon>Spiralia</taxon>
        <taxon>Lophotrochozoa</taxon>
        <taxon>Platyhelminthes</taxon>
        <taxon>Cestoda</taxon>
        <taxon>Eucestoda</taxon>
        <taxon>Cyclophyllidea</taxon>
        <taxon>Taeniidae</taxon>
        <taxon>Echinococcus</taxon>
        <taxon>Echinococcus granulosus group</taxon>
    </lineage>
</organism>
<accession>A0A068WXQ8</accession>
<sequence>MEDDAQSEMEAGLRPNPSSSALLLPHQIVGLNGVDEGQQCMPSASTSPQTYVNVLIPHTDPSRAVKILLQVPRGNPITLVCMTDSRLSALEVFENVVDVVGGDAQICRRVTGLLQRGKNACEGVNTTFLACHLLPAIVGDDGGGDGDVNRQNTTTRR</sequence>